<feature type="domain" description="DUF7379" evidence="2">
    <location>
        <begin position="290"/>
        <end position="390"/>
    </location>
</feature>
<feature type="domain" description="DUF7379" evidence="2">
    <location>
        <begin position="170"/>
        <end position="254"/>
    </location>
</feature>
<dbReference type="RefSeq" id="WP_015723871.1">
    <property type="nucleotide sequence ID" value="NC_014972.1"/>
</dbReference>
<accession>A0A7U3YL11</accession>
<evidence type="ECO:0000259" key="1">
    <source>
        <dbReference type="Pfam" id="PF12770"/>
    </source>
</evidence>
<name>A0A7U3YL11_DESPD</name>
<dbReference type="InterPro" id="IPR024983">
    <property type="entry name" value="CHAT_dom"/>
</dbReference>
<evidence type="ECO:0008006" key="5">
    <source>
        <dbReference type="Google" id="ProtNLM"/>
    </source>
</evidence>
<dbReference type="KEGG" id="dpr:Despr_1158"/>
<protein>
    <recommendedName>
        <fullName evidence="5">CHAT domain-containing protein</fullName>
    </recommendedName>
</protein>
<dbReference type="GO" id="GO:0006629">
    <property type="term" value="P:lipid metabolic process"/>
    <property type="evidence" value="ECO:0007669"/>
    <property type="project" value="InterPro"/>
</dbReference>
<dbReference type="Pfam" id="PF02450">
    <property type="entry name" value="LCAT"/>
    <property type="match status" value="1"/>
</dbReference>
<sequence length="1789" mass="195858">MSDTITLKIEGSAVQEEHIAGWEAETYRLDGAARGAEAIATPRPLEADDVVELELANGMRLLVAAGDMERYLGTPLGRGEGTAGEISVGQALRLTGPRLPEGLSREGIGAWVLKGLRIFRRGPAGMTALIAAGSFQDARLDHRNGLYRCATDRFDLHRVDKMPASGEPVLLFLHGTASSTEGSFGGLWEHGGRLRQLVTLYGSRIFAFEHRTLTDSPIANALDLIKALPENARLHLVSHSRGGMVGELLTRANRTDRDPFTESEIHRFREQGEKTGREGFEADADRLRELNQELRRRAIRVERFVRVACPARGTTLASGKLDRWASVMTNLMGKGFAVGAKALPLLEPVAKGFDLLQNFLLAVVKERTDARILPGLEAMMPDSPLVGLLNDADVRVDSPLHVLAGDFQGDGLLPWLGDCLSEVFYGGQTDLVVNTPSMSGGAFRTQGIKQKRFTGSEVHHLSYFRRDESADALLDALQGKDSEFERLDGPSQAVISRGGVEIKRRDKAPIVLLVPGIMGSHLQVGRNRIWFDPISLCAGGMDTLRIDHPDVTPDGWLDRCYEKLARFLAETHEVRPFAYDWRRSISTAAVRFGDELDTAMREAHKRGKPVRIVAHSMGGLVARLALASRWSAFKALPGSRLLQLGTPNAGSHSIAAVLLGRDDFVQTIERWVDWKHNMREFLAIVRDFPGVLEMLPWPGENGAAIDGLDYFSPQTWKTFYDQDQDEKKERSWIPPQDGALAAARAVVAELSKTRLDPECCLYVAGQAPTPIAVRCERGRMEIGWTGEGDGRVPWKTGLPAGVPVWYADAVHGDLAAHEDAFTAYRELLDHGTTRLLARSGVGARGETAVVYQARGLTGNGLYPSADEVLAAATGGARPGRRSRHKGEAPVVIEVIHGSLASAEAPVLIGAYAGDPLRGSAKFLSDHLEGRMERARAIGRYPCQPGDAMVFRQTEAGAKPAGAIVVGLGPIGELLPGTLTQALTQGLLEYARIMEQQCEADPSQPKRLAVSSLLVGTGFAGLPLESGARCLVEALRRANRLLQQSGMKTRIGSLALFEEVEGRAIATVQALSELVGESRFAEVVRFDGRLRDGQGGYRGRCEASGGQQGMYRVHIVADKGRLRFTVVTDRARNEVSIEPDQRQAVDGLIRTATGRTLDQPGLSRALFELLVPNGMKEAVADLRTLMLSVDAKAAAYPWELMRDTDQAGEAPLTARIELVRQLATPHGRGRVPVVQDKQAFIVGDTESGMLDLPGAQSEGRTVAEFFTRAEYRVRRLDKPPAQDVFDGLFNGHYRFIHLAGHGVVRDKKTGCTGMVLGPDTFLTSAQVSKLRRVPEFVFINCCHLGSMKGDAEQPWGELAANLATEFIQMGCKAVIAAGWAVDDLAAATFARTFYEAMFKGSRFGQALLQARAATHRDHPQTNTWGAFQAYGDERYRFPVADNDDDQKPAQYVHPSHLIADLEMLGARLKDVTPAERTNFYTKQLKQIEKAARGADVHHAGVREQLAAAWAELGDRERAIEHYRAALGFEDAAFSLHAVEQLANLEIRHGATLLEGTGKDDKQTAELRARGTALMKAGRRRLQQLLALGETVERRSLLGSYWKRLTQAGVAQGNITEADTWLSNLESEYWQAAELSYRRTGSWDYYPLLNALDAAFVLAVRGRRERFDQLLPQLPGLLAAAADNGRSRFAENRQFFHALAEVEAERVNGLWACLDGRTHQALTADGELQRLIGLYHGLFTRLGSGREQDSTANQLRFLIALLPQEEPHAVIRSSLQRLAEGMASDPAAPPA</sequence>
<dbReference type="SUPFAM" id="SSF53474">
    <property type="entry name" value="alpha/beta-Hydrolases"/>
    <property type="match status" value="2"/>
</dbReference>
<dbReference type="Proteomes" id="UP000006365">
    <property type="component" value="Chromosome"/>
</dbReference>
<gene>
    <name evidence="3" type="ordered locus">Despr_1158</name>
</gene>
<reference evidence="3 4" key="1">
    <citation type="journal article" date="2011" name="Stand. Genomic Sci.">
        <title>Complete genome sequence of Desulfobulbus propionicus type strain (1pr3).</title>
        <authorList>
            <person name="Pagani I."/>
            <person name="Lapidus A."/>
            <person name="Nolan M."/>
            <person name="Lucas S."/>
            <person name="Hammon N."/>
            <person name="Deshpande S."/>
            <person name="Cheng J.F."/>
            <person name="Chertkov O."/>
            <person name="Davenport K."/>
            <person name="Tapia R."/>
            <person name="Han C."/>
            <person name="Goodwin L."/>
            <person name="Pitluck S."/>
            <person name="Liolios K."/>
            <person name="Mavromatis K."/>
            <person name="Ivanova N."/>
            <person name="Mikhailova N."/>
            <person name="Pati A."/>
            <person name="Chen A."/>
            <person name="Palaniappan K."/>
            <person name="Land M."/>
            <person name="Hauser L."/>
            <person name="Chang Y.J."/>
            <person name="Jeffries C.D."/>
            <person name="Detter J.C."/>
            <person name="Brambilla E."/>
            <person name="Kannan K.P."/>
            <person name="Djao O.D."/>
            <person name="Rohde M."/>
            <person name="Pukall R."/>
            <person name="Spring S."/>
            <person name="Goker M."/>
            <person name="Sikorski J."/>
            <person name="Woyke T."/>
            <person name="Bristow J."/>
            <person name="Eisen J.A."/>
            <person name="Markowitz V."/>
            <person name="Hugenholtz P."/>
            <person name="Kyrpides N.C."/>
            <person name="Klenk H.P."/>
        </authorList>
    </citation>
    <scope>NUCLEOTIDE SEQUENCE [LARGE SCALE GENOMIC DNA]</scope>
    <source>
        <strain evidence="4">ATCC 33891 / DSM 2032 / 1pr3</strain>
    </source>
</reference>
<organism evidence="3 4">
    <name type="scientific">Desulfobulbus propionicus (strain ATCC 33891 / DSM 2032 / VKM B-1956 / 1pr3)</name>
    <dbReference type="NCBI Taxonomy" id="577650"/>
    <lineage>
        <taxon>Bacteria</taxon>
        <taxon>Pseudomonadati</taxon>
        <taxon>Thermodesulfobacteriota</taxon>
        <taxon>Desulfobulbia</taxon>
        <taxon>Desulfobulbales</taxon>
        <taxon>Desulfobulbaceae</taxon>
        <taxon>Desulfobulbus</taxon>
    </lineage>
</organism>
<evidence type="ECO:0000313" key="3">
    <source>
        <dbReference type="EMBL" id="ADW17329.1"/>
    </source>
</evidence>
<evidence type="ECO:0000313" key="4">
    <source>
        <dbReference type="Proteomes" id="UP000006365"/>
    </source>
</evidence>
<dbReference type="InterPro" id="IPR003386">
    <property type="entry name" value="LACT/PDAT_acylTrfase"/>
</dbReference>
<dbReference type="Gene3D" id="3.40.50.1820">
    <property type="entry name" value="alpha/beta hydrolase"/>
    <property type="match status" value="2"/>
</dbReference>
<dbReference type="InterPro" id="IPR029058">
    <property type="entry name" value="AB_hydrolase_fold"/>
</dbReference>
<dbReference type="Pfam" id="PF12770">
    <property type="entry name" value="CHAT"/>
    <property type="match status" value="1"/>
</dbReference>
<feature type="domain" description="CHAT" evidence="1">
    <location>
        <begin position="1161"/>
        <end position="1431"/>
    </location>
</feature>
<proteinExistence type="predicted"/>
<keyword evidence="4" id="KW-1185">Reference proteome</keyword>
<dbReference type="InterPro" id="IPR055803">
    <property type="entry name" value="DUF7379"/>
</dbReference>
<evidence type="ECO:0000259" key="2">
    <source>
        <dbReference type="Pfam" id="PF24096"/>
    </source>
</evidence>
<dbReference type="GO" id="GO:0008374">
    <property type="term" value="F:O-acyltransferase activity"/>
    <property type="evidence" value="ECO:0007669"/>
    <property type="project" value="InterPro"/>
</dbReference>
<dbReference type="Pfam" id="PF24096">
    <property type="entry name" value="DUF7379"/>
    <property type="match status" value="2"/>
</dbReference>
<dbReference type="EMBL" id="CP002364">
    <property type="protein sequence ID" value="ADW17329.1"/>
    <property type="molecule type" value="Genomic_DNA"/>
</dbReference>